<gene>
    <name evidence="2" type="ORF">SAMN04487779_10613</name>
</gene>
<dbReference type="Proteomes" id="UP000198925">
    <property type="component" value="Unassembled WGS sequence"/>
</dbReference>
<dbReference type="Pfam" id="PF10741">
    <property type="entry name" value="T2SSM_b"/>
    <property type="match status" value="1"/>
</dbReference>
<dbReference type="InterPro" id="IPR034756">
    <property type="entry name" value="T2SSM_b"/>
</dbReference>
<feature type="transmembrane region" description="Helical" evidence="1">
    <location>
        <begin position="21"/>
        <end position="42"/>
    </location>
</feature>
<dbReference type="AlphaFoldDB" id="A0A1G7E4X5"/>
<proteinExistence type="predicted"/>
<reference evidence="2 3" key="1">
    <citation type="submission" date="2016-10" db="EMBL/GenBank/DDBJ databases">
        <authorList>
            <person name="de Groot N.N."/>
        </authorList>
    </citation>
    <scope>NUCLEOTIDE SEQUENCE [LARGE SCALE GENOMIC DNA]</scope>
    <source>
        <strain evidence="2 3">CPCC 100156</strain>
    </source>
</reference>
<name>A0A1G7E4X5_9PROT</name>
<dbReference type="RefSeq" id="WP_090665415.1">
    <property type="nucleotide sequence ID" value="NZ_FMZX01000061.1"/>
</dbReference>
<evidence type="ECO:0000313" key="2">
    <source>
        <dbReference type="EMBL" id="SDE58516.1"/>
    </source>
</evidence>
<dbReference type="STRING" id="938405.SAMN02927895_05479"/>
<sequence>MSERKRLVVHSTGRAGPWLALMLLGGVALVGWLTLASPLLAWHGERATAVADRTVVAQRLERMAATLPALRLSVQATDVNGNASSLLAGATDAIAGAALQGLVQEMALQAGATLTSVETLPASAVGLYRRIGLRLSLNVSWPVLIPLLQAMAQARPRIIIDDLELQTSQMVIGGDQQLMTASFTVYAFRGAAEGRVAP</sequence>
<dbReference type="EMBL" id="FMZX01000061">
    <property type="protein sequence ID" value="SDE58516.1"/>
    <property type="molecule type" value="Genomic_DNA"/>
</dbReference>
<keyword evidence="1" id="KW-0812">Transmembrane</keyword>
<protein>
    <submittedName>
        <fullName evidence="2">General secretion pathway protein M</fullName>
    </submittedName>
</protein>
<organism evidence="2 3">
    <name type="scientific">Belnapia rosea</name>
    <dbReference type="NCBI Taxonomy" id="938405"/>
    <lineage>
        <taxon>Bacteria</taxon>
        <taxon>Pseudomonadati</taxon>
        <taxon>Pseudomonadota</taxon>
        <taxon>Alphaproteobacteria</taxon>
        <taxon>Acetobacterales</taxon>
        <taxon>Roseomonadaceae</taxon>
        <taxon>Belnapia</taxon>
    </lineage>
</organism>
<evidence type="ECO:0000313" key="3">
    <source>
        <dbReference type="Proteomes" id="UP000198925"/>
    </source>
</evidence>
<keyword evidence="1" id="KW-0472">Membrane</keyword>
<accession>A0A1G7E4X5</accession>
<dbReference type="NCBIfam" id="NF040576">
    <property type="entry name" value="T2SS_GspM_XpsM"/>
    <property type="match status" value="1"/>
</dbReference>
<keyword evidence="3" id="KW-1185">Reference proteome</keyword>
<evidence type="ECO:0000256" key="1">
    <source>
        <dbReference type="SAM" id="Phobius"/>
    </source>
</evidence>
<keyword evidence="1" id="KW-1133">Transmembrane helix</keyword>